<name>A0A191ZED3_9GAMM</name>
<evidence type="ECO:0000313" key="1">
    <source>
        <dbReference type="EMBL" id="ANJ66227.1"/>
    </source>
</evidence>
<gene>
    <name evidence="1" type="ORF">A9404_01520</name>
</gene>
<dbReference type="OrthoDB" id="4539886at2"/>
<reference evidence="1 2" key="1">
    <citation type="submission" date="2016-06" db="EMBL/GenBank/DDBJ databases">
        <title>Insight into the functional genes involving in sulfur oxidation in Pearl River water.</title>
        <authorList>
            <person name="Luo J."/>
            <person name="Tan X."/>
            <person name="Lin W."/>
        </authorList>
    </citation>
    <scope>NUCLEOTIDE SEQUENCE [LARGE SCALE GENOMIC DNA]</scope>
    <source>
        <strain evidence="1 2">LS2</strain>
    </source>
</reference>
<dbReference type="AlphaFoldDB" id="A0A191ZED3"/>
<dbReference type="EMBL" id="CP016027">
    <property type="protein sequence ID" value="ANJ66227.1"/>
    <property type="molecule type" value="Genomic_DNA"/>
</dbReference>
<dbReference type="RefSeq" id="WP_066098026.1">
    <property type="nucleotide sequence ID" value="NZ_CP016027.1"/>
</dbReference>
<protein>
    <submittedName>
        <fullName evidence="1">Uncharacterized protein</fullName>
    </submittedName>
</protein>
<accession>A0A191ZED3</accession>
<organism evidence="1 2">
    <name type="scientific">Halothiobacillus diazotrophicus</name>
    <dbReference type="NCBI Taxonomy" id="1860122"/>
    <lineage>
        <taxon>Bacteria</taxon>
        <taxon>Pseudomonadati</taxon>
        <taxon>Pseudomonadota</taxon>
        <taxon>Gammaproteobacteria</taxon>
        <taxon>Chromatiales</taxon>
        <taxon>Halothiobacillaceae</taxon>
        <taxon>Halothiobacillus</taxon>
    </lineage>
</organism>
<dbReference type="Proteomes" id="UP000078596">
    <property type="component" value="Chromosome"/>
</dbReference>
<dbReference type="KEGG" id="haz:A9404_01520"/>
<keyword evidence="2" id="KW-1185">Reference proteome</keyword>
<evidence type="ECO:0000313" key="2">
    <source>
        <dbReference type="Proteomes" id="UP000078596"/>
    </source>
</evidence>
<sequence length="204" mass="23357">MKIADHIRHSLDACDSRDLDKGMLFACLAVDGTAKKMYPQIDKVGERFRKFIVEHLDIIELMHGSLNLQETVFPFKDSKGKVGVKFEDIVYEKFRCNLAHGNELPDGYGVTVKVQDGIQQFMIDIENQSMTLPESAIYALGLPCVLAPVNADQRIGNNSYHYRDPINHYVVDRWWGNVECARRIMDFENQVKVKMDFSNVWPSA</sequence>
<proteinExistence type="predicted"/>